<proteinExistence type="inferred from homology"/>
<evidence type="ECO:0000256" key="2">
    <source>
        <dbReference type="ARBA" id="ARBA00009748"/>
    </source>
</evidence>
<protein>
    <recommendedName>
        <fullName evidence="10">Bifunctional inhibitor/plant lipid transfer protein/seed storage helical domain-containing protein</fullName>
    </recommendedName>
</protein>
<comment type="similarity">
    <text evidence="2">Belongs to the plant LTP family.</text>
</comment>
<feature type="domain" description="Bifunctional inhibitor/plant lipid transfer protein/seed storage helical" evidence="10">
    <location>
        <begin position="46"/>
        <end position="125"/>
    </location>
</feature>
<evidence type="ECO:0000256" key="3">
    <source>
        <dbReference type="ARBA" id="ARBA00022475"/>
    </source>
</evidence>
<evidence type="ECO:0000313" key="12">
    <source>
        <dbReference type="Proteomes" id="UP001341840"/>
    </source>
</evidence>
<name>A0ABU6XDQ8_9FABA</name>
<evidence type="ECO:0000259" key="10">
    <source>
        <dbReference type="SMART" id="SM00499"/>
    </source>
</evidence>
<keyword evidence="7" id="KW-0325">Glycoprotein</keyword>
<organism evidence="11 12">
    <name type="scientific">Stylosanthes scabra</name>
    <dbReference type="NCBI Taxonomy" id="79078"/>
    <lineage>
        <taxon>Eukaryota</taxon>
        <taxon>Viridiplantae</taxon>
        <taxon>Streptophyta</taxon>
        <taxon>Embryophyta</taxon>
        <taxon>Tracheophyta</taxon>
        <taxon>Spermatophyta</taxon>
        <taxon>Magnoliopsida</taxon>
        <taxon>eudicotyledons</taxon>
        <taxon>Gunneridae</taxon>
        <taxon>Pentapetalae</taxon>
        <taxon>rosids</taxon>
        <taxon>fabids</taxon>
        <taxon>Fabales</taxon>
        <taxon>Fabaceae</taxon>
        <taxon>Papilionoideae</taxon>
        <taxon>50 kb inversion clade</taxon>
        <taxon>dalbergioids sensu lato</taxon>
        <taxon>Dalbergieae</taxon>
        <taxon>Pterocarpus clade</taxon>
        <taxon>Stylosanthes</taxon>
    </lineage>
</organism>
<dbReference type="Gene3D" id="1.10.110.10">
    <property type="entry name" value="Plant lipid-transfer and hydrophobic proteins"/>
    <property type="match status" value="1"/>
</dbReference>
<keyword evidence="12" id="KW-1185">Reference proteome</keyword>
<sequence length="199" mass="21494">MAFMMEQVTVSPLTLKRIMLSSATTLLLMTSTIRMVDCQSQSSTACTISMMSSITPCANFITGSTNNNNNNAATPSTTCCDSLRSLMSSSMDCACMLISNLQRPITQAIAMSLSRACNINGVVQCKAPGTMETNNGTLPPTDAESPLSPQGSRGMDAGRVQKYQKRQLAVAMSDDVHLCPRTFLFILMPIIFMLFGTNY</sequence>
<dbReference type="Pfam" id="PF14368">
    <property type="entry name" value="LTP_2"/>
    <property type="match status" value="1"/>
</dbReference>
<evidence type="ECO:0000256" key="5">
    <source>
        <dbReference type="ARBA" id="ARBA00022729"/>
    </source>
</evidence>
<gene>
    <name evidence="11" type="ORF">PIB30_031893</name>
</gene>
<dbReference type="PANTHER" id="PTHR33044">
    <property type="entry name" value="BIFUNCTIONAL INHIBITOR/LIPID-TRANSFER PROTEIN/SEED STORAGE 2S ALBUMIN SUPERFAMILY PROTEIN-RELATED"/>
    <property type="match status" value="1"/>
</dbReference>
<keyword evidence="4" id="KW-0472">Membrane</keyword>
<comment type="subcellular location">
    <subcellularLocation>
        <location evidence="1">Cell membrane</location>
        <topology evidence="1">Lipid-anchor</topology>
        <topology evidence="1">GPI-anchor</topology>
    </subcellularLocation>
</comment>
<evidence type="ECO:0000256" key="9">
    <source>
        <dbReference type="SAM" id="MobiDB-lite"/>
    </source>
</evidence>
<evidence type="ECO:0000313" key="11">
    <source>
        <dbReference type="EMBL" id="MED6194793.1"/>
    </source>
</evidence>
<accession>A0ABU6XDQ8</accession>
<keyword evidence="8" id="KW-0449">Lipoprotein</keyword>
<keyword evidence="6" id="KW-1015">Disulfide bond</keyword>
<dbReference type="CDD" id="cd00010">
    <property type="entry name" value="AAI_LTSS"/>
    <property type="match status" value="1"/>
</dbReference>
<keyword evidence="4" id="KW-0336">GPI-anchor</keyword>
<comment type="caution">
    <text evidence="11">The sequence shown here is derived from an EMBL/GenBank/DDBJ whole genome shotgun (WGS) entry which is preliminary data.</text>
</comment>
<reference evidence="11 12" key="1">
    <citation type="journal article" date="2023" name="Plants (Basel)">
        <title>Bridging the Gap: Combining Genomics and Transcriptomics Approaches to Understand Stylosanthes scabra, an Orphan Legume from the Brazilian Caatinga.</title>
        <authorList>
            <person name="Ferreira-Neto J.R.C."/>
            <person name="da Silva M.D."/>
            <person name="Binneck E."/>
            <person name="de Melo N.F."/>
            <person name="da Silva R.H."/>
            <person name="de Melo A.L.T.M."/>
            <person name="Pandolfi V."/>
            <person name="Bustamante F.O."/>
            <person name="Brasileiro-Vidal A.C."/>
            <person name="Benko-Iseppon A.M."/>
        </authorList>
    </citation>
    <scope>NUCLEOTIDE SEQUENCE [LARGE SCALE GENOMIC DNA]</scope>
    <source>
        <tissue evidence="11">Leaves</tissue>
    </source>
</reference>
<dbReference type="InterPro" id="IPR036312">
    <property type="entry name" value="Bifun_inhib/LTP/seed_sf"/>
</dbReference>
<dbReference type="InterPro" id="IPR016140">
    <property type="entry name" value="Bifunc_inhib/LTP/seed_store"/>
</dbReference>
<evidence type="ECO:0000256" key="7">
    <source>
        <dbReference type="ARBA" id="ARBA00023180"/>
    </source>
</evidence>
<dbReference type="SMART" id="SM00499">
    <property type="entry name" value="AAI"/>
    <property type="match status" value="1"/>
</dbReference>
<evidence type="ECO:0000256" key="6">
    <source>
        <dbReference type="ARBA" id="ARBA00023157"/>
    </source>
</evidence>
<dbReference type="Proteomes" id="UP001341840">
    <property type="component" value="Unassembled WGS sequence"/>
</dbReference>
<dbReference type="SUPFAM" id="SSF47699">
    <property type="entry name" value="Bifunctional inhibitor/lipid-transfer protein/seed storage 2S albumin"/>
    <property type="match status" value="1"/>
</dbReference>
<dbReference type="InterPro" id="IPR043325">
    <property type="entry name" value="LTSS"/>
</dbReference>
<keyword evidence="5" id="KW-0732">Signal</keyword>
<keyword evidence="3" id="KW-1003">Cell membrane</keyword>
<feature type="region of interest" description="Disordered" evidence="9">
    <location>
        <begin position="131"/>
        <end position="155"/>
    </location>
</feature>
<evidence type="ECO:0000256" key="8">
    <source>
        <dbReference type="ARBA" id="ARBA00023288"/>
    </source>
</evidence>
<evidence type="ECO:0000256" key="1">
    <source>
        <dbReference type="ARBA" id="ARBA00004609"/>
    </source>
</evidence>
<dbReference type="EMBL" id="JASCZI010211587">
    <property type="protein sequence ID" value="MED6194793.1"/>
    <property type="molecule type" value="Genomic_DNA"/>
</dbReference>
<evidence type="ECO:0000256" key="4">
    <source>
        <dbReference type="ARBA" id="ARBA00022622"/>
    </source>
</evidence>